<reference evidence="2 3" key="1">
    <citation type="submission" date="2024-04" db="EMBL/GenBank/DDBJ databases">
        <title>Complete genome sequence of Fusarium acuminatum.</title>
        <authorList>
            <person name="Lan B."/>
        </authorList>
    </citation>
    <scope>NUCLEOTIDE SEQUENCE [LARGE SCALE GENOMIC DNA]</scope>
    <source>
        <strain evidence="2">1A</strain>
    </source>
</reference>
<dbReference type="Proteomes" id="UP001489902">
    <property type="component" value="Chromosome 5"/>
</dbReference>
<dbReference type="EMBL" id="CP151264">
    <property type="protein sequence ID" value="WZH48210.1"/>
    <property type="molecule type" value="Genomic_DNA"/>
</dbReference>
<proteinExistence type="predicted"/>
<feature type="compositionally biased region" description="Polar residues" evidence="1">
    <location>
        <begin position="235"/>
        <end position="252"/>
    </location>
</feature>
<feature type="region of interest" description="Disordered" evidence="1">
    <location>
        <begin position="1"/>
        <end position="77"/>
    </location>
</feature>
<feature type="compositionally biased region" description="Low complexity" evidence="1">
    <location>
        <begin position="190"/>
        <end position="208"/>
    </location>
</feature>
<feature type="region of interest" description="Disordered" evidence="1">
    <location>
        <begin position="139"/>
        <end position="165"/>
    </location>
</feature>
<organism evidence="2 3">
    <name type="scientific">Fusarium acuminatum</name>
    <dbReference type="NCBI Taxonomy" id="5515"/>
    <lineage>
        <taxon>Eukaryota</taxon>
        <taxon>Fungi</taxon>
        <taxon>Dikarya</taxon>
        <taxon>Ascomycota</taxon>
        <taxon>Pezizomycotina</taxon>
        <taxon>Sordariomycetes</taxon>
        <taxon>Hypocreomycetidae</taxon>
        <taxon>Hypocreales</taxon>
        <taxon>Nectriaceae</taxon>
        <taxon>Fusarium</taxon>
        <taxon>Fusarium tricinctum species complex</taxon>
    </lineage>
</organism>
<name>A0ABZ2X6Y1_9HYPO</name>
<gene>
    <name evidence="2" type="ORF">QYS62_009378</name>
</gene>
<evidence type="ECO:0008006" key="4">
    <source>
        <dbReference type="Google" id="ProtNLM"/>
    </source>
</evidence>
<evidence type="ECO:0000313" key="3">
    <source>
        <dbReference type="Proteomes" id="UP001489902"/>
    </source>
</evidence>
<feature type="region of interest" description="Disordered" evidence="1">
    <location>
        <begin position="182"/>
        <end position="215"/>
    </location>
</feature>
<sequence>MKSPSTPETHKSSSSPDPDVTPPPTQQSTPFTELDNTDPQSRFKKAMNYSSLFDDSPSVRKYRDSGVQSTPFTTPAPVGLPTWNSSLVYNSQEPMGHNYPGSKGLVSAFGHVLPAQAQHPLAQDATAYSSLFARQTSPVRQPAVPPVDHASLARKTNPATLAPSPDIWKSLKDHFHHLEMSEQRVPAPAPHQAQAQAQAQAQSQAPTAFTPSAQPFQLPSWLNQSLQQQSFVNSNPTDVNQSENSAFRQPSTPRGFRPMAAIAHTRSNVGRVNCDDEAAEPVTFSGNYKGEHTIRNASAMNLSPEENCALWLTNLPPDATHRQLLSQIRNVGRIWCTVINEPDYERHDTAAAKVVFFTPGPAQILLSKSLTQGLQVGSHAVRVTHNRVKYSEQPVVGAASRVLIITGKSSFVNAESLTEFFKERFVFEIDEITTLITRGEAENGGRSVIEYRFGSFRCQAQMGKMALEKDRPKGFEKVEFGEDPCEVGDTLAAYTIAAERIQGKGI</sequence>
<protein>
    <recommendedName>
        <fullName evidence="4">RRM domain-containing protein</fullName>
    </recommendedName>
</protein>
<evidence type="ECO:0000313" key="2">
    <source>
        <dbReference type="EMBL" id="WZH48210.1"/>
    </source>
</evidence>
<dbReference type="SUPFAM" id="SSF54928">
    <property type="entry name" value="RNA-binding domain, RBD"/>
    <property type="match status" value="1"/>
</dbReference>
<evidence type="ECO:0000256" key="1">
    <source>
        <dbReference type="SAM" id="MobiDB-lite"/>
    </source>
</evidence>
<accession>A0ABZ2X6Y1</accession>
<feature type="region of interest" description="Disordered" evidence="1">
    <location>
        <begin position="235"/>
        <end position="255"/>
    </location>
</feature>
<keyword evidence="3" id="KW-1185">Reference proteome</keyword>
<dbReference type="InterPro" id="IPR035979">
    <property type="entry name" value="RBD_domain_sf"/>
</dbReference>